<dbReference type="EMBL" id="JBGJLR010000008">
    <property type="protein sequence ID" value="MEZ2739550.1"/>
    <property type="molecule type" value="Genomic_DNA"/>
</dbReference>
<name>A0ABV4ICH4_9BURK</name>
<dbReference type="Proteomes" id="UP001567350">
    <property type="component" value="Unassembled WGS sequence"/>
</dbReference>
<protein>
    <submittedName>
        <fullName evidence="1">Uncharacterized protein</fullName>
    </submittedName>
</protein>
<keyword evidence="2" id="KW-1185">Reference proteome</keyword>
<proteinExistence type="predicted"/>
<accession>A0ABV4ICH4</accession>
<dbReference type="RefSeq" id="WP_370894004.1">
    <property type="nucleotide sequence ID" value="NZ_JBGJLR010000008.1"/>
</dbReference>
<gene>
    <name evidence="1" type="ORF">ACBP88_08795</name>
</gene>
<reference evidence="1 2" key="1">
    <citation type="submission" date="2024-08" db="EMBL/GenBank/DDBJ databases">
        <authorList>
            <person name="Feng Z."/>
            <person name="Ronholm J."/>
        </authorList>
    </citation>
    <scope>NUCLEOTIDE SEQUENCE [LARGE SCALE GENOMIC DNA]</scope>
    <source>
        <strain evidence="1 2">4-AB0-8</strain>
    </source>
</reference>
<comment type="caution">
    <text evidence="1">The sequence shown here is derived from an EMBL/GenBank/DDBJ whole genome shotgun (WGS) entry which is preliminary data.</text>
</comment>
<evidence type="ECO:0000313" key="1">
    <source>
        <dbReference type="EMBL" id="MEZ2739550.1"/>
    </source>
</evidence>
<evidence type="ECO:0000313" key="2">
    <source>
        <dbReference type="Proteomes" id="UP001567350"/>
    </source>
</evidence>
<sequence>MTDAAATKPDTAGLLNLGQVNHAIRPLRIDAKGLAAYGFEPAATHMGAKYYHPEQLPRMRRTLALGALWPEGEALIKALGKE</sequence>
<organism evidence="1 2">
    <name type="scientific">Comamonas jiangduensis</name>
    <dbReference type="NCBI Taxonomy" id="1194168"/>
    <lineage>
        <taxon>Bacteria</taxon>
        <taxon>Pseudomonadati</taxon>
        <taxon>Pseudomonadota</taxon>
        <taxon>Betaproteobacteria</taxon>
        <taxon>Burkholderiales</taxon>
        <taxon>Comamonadaceae</taxon>
        <taxon>Comamonas</taxon>
    </lineage>
</organism>